<accession>C0E934</accession>
<dbReference type="AlphaFoldDB" id="C0E934"/>
<gene>
    <name evidence="1" type="ORF">CLOSTMETH_00329</name>
</gene>
<reference evidence="1 2" key="2">
    <citation type="submission" date="2009-02" db="EMBL/GenBank/DDBJ databases">
        <title>Draft genome sequence of Clostridium methylpentosum (DSM 5476).</title>
        <authorList>
            <person name="Sudarsanam P."/>
            <person name="Ley R."/>
            <person name="Guruge J."/>
            <person name="Turnbaugh P.J."/>
            <person name="Mahowald M."/>
            <person name="Liep D."/>
            <person name="Gordon J."/>
        </authorList>
    </citation>
    <scope>NUCLEOTIDE SEQUENCE [LARGE SCALE GENOMIC DNA]</scope>
    <source>
        <strain evidence="1 2">DSM 5476</strain>
    </source>
</reference>
<dbReference type="Proteomes" id="UP000003340">
    <property type="component" value="Unassembled WGS sequence"/>
</dbReference>
<evidence type="ECO:0000313" key="2">
    <source>
        <dbReference type="Proteomes" id="UP000003340"/>
    </source>
</evidence>
<evidence type="ECO:0000313" key="1">
    <source>
        <dbReference type="EMBL" id="EEG32020.1"/>
    </source>
</evidence>
<reference evidence="1 2" key="1">
    <citation type="submission" date="2009-01" db="EMBL/GenBank/DDBJ databases">
        <authorList>
            <person name="Fulton L."/>
            <person name="Clifton S."/>
            <person name="Fulton B."/>
            <person name="Xu J."/>
            <person name="Minx P."/>
            <person name="Pepin K.H."/>
            <person name="Johnson M."/>
            <person name="Bhonagiri V."/>
            <person name="Nash W.E."/>
            <person name="Mardis E.R."/>
            <person name="Wilson R.K."/>
        </authorList>
    </citation>
    <scope>NUCLEOTIDE SEQUENCE [LARGE SCALE GENOMIC DNA]</scope>
    <source>
        <strain evidence="1 2">DSM 5476</strain>
    </source>
</reference>
<protein>
    <submittedName>
        <fullName evidence="1">Uncharacterized protein</fullName>
    </submittedName>
</protein>
<dbReference type="HOGENOM" id="CLU_3042051_0_0_9"/>
<dbReference type="STRING" id="537013.CLOSTMETH_00329"/>
<dbReference type="EMBL" id="ACEC01000016">
    <property type="protein sequence ID" value="EEG32020.1"/>
    <property type="molecule type" value="Genomic_DNA"/>
</dbReference>
<keyword evidence="2" id="KW-1185">Reference proteome</keyword>
<proteinExistence type="predicted"/>
<comment type="caution">
    <text evidence="1">The sequence shown here is derived from an EMBL/GenBank/DDBJ whole genome shotgun (WGS) entry which is preliminary data.</text>
</comment>
<organism evidence="1 2">
    <name type="scientific">[Clostridium] methylpentosum DSM 5476</name>
    <dbReference type="NCBI Taxonomy" id="537013"/>
    <lineage>
        <taxon>Bacteria</taxon>
        <taxon>Bacillati</taxon>
        <taxon>Bacillota</taxon>
        <taxon>Clostridia</taxon>
        <taxon>Eubacteriales</taxon>
        <taxon>Oscillospiraceae</taxon>
        <taxon>Oscillospiraceae incertae sedis</taxon>
    </lineage>
</organism>
<sequence length="54" mass="6549">MDGVRLLVLLRLSAMRHRLFLRNRRPYDPDDKGVWIFFKRQKKRVEAASAFARF</sequence>
<name>C0E934_9FIRM</name>